<dbReference type="EMBL" id="CP091512">
    <property type="protein sequence ID" value="UOO91790.1"/>
    <property type="molecule type" value="Genomic_DNA"/>
</dbReference>
<reference evidence="2" key="1">
    <citation type="submission" date="2021-12" db="EMBL/GenBank/DDBJ databases">
        <authorList>
            <person name="Veyrier F.J."/>
        </authorList>
    </citation>
    <scope>NUCLEOTIDE SEQUENCE</scope>
    <source>
        <strain evidence="2">SAG 1488-6</strain>
    </source>
</reference>
<reference evidence="2" key="2">
    <citation type="journal article" date="2022" name="Res Sq">
        <title>Evolution of multicellular longitudinally dividing oral cavity symbionts (Neisseriaceae).</title>
        <authorList>
            <person name="Nyongesa S."/>
            <person name="Weber P."/>
            <person name="Bernet E."/>
            <person name="Pullido F."/>
            <person name="Nieckarz M."/>
            <person name="Delaby M."/>
            <person name="Nieves C."/>
            <person name="Viehboeck T."/>
            <person name="Krause N."/>
            <person name="Rivera-Millot A."/>
            <person name="Nakamura A."/>
            <person name="Vischer N."/>
            <person name="VanNieuwenhze M."/>
            <person name="Brun Y."/>
            <person name="Cava F."/>
            <person name="Bulgheresi S."/>
            <person name="Veyrier F."/>
        </authorList>
    </citation>
    <scope>NUCLEOTIDE SEQUENCE</scope>
    <source>
        <strain evidence="2">SAG 1488-6</strain>
    </source>
</reference>
<sequence length="241" mass="26958">MKGWLVGVLGIWMAQAQALSCLPSAPFSVVHTQTMQPHSVVWLNRVESAPYAPVWLQSQHGKSDTMTQTVHWLPQWVALVPNRPYVAGRTYTVTSKQITAEYTDMVALNNSFQVGVSQPNTELKWRQKPVLDAVQVHQSPWGQVGHVTLGLDVTVAPENYLVMVTAADDADMRDAKTWLLQPTLINGHTKLKLSHGPCMANHQAFWFQVGQSKWLTLALISHDGRIIPWQGSPWRLDLPAK</sequence>
<proteinExistence type="predicted"/>
<organism evidence="2 3">
    <name type="scientific">Vitreoscilla stercoraria</name>
    <dbReference type="NCBI Taxonomy" id="61"/>
    <lineage>
        <taxon>Bacteria</taxon>
        <taxon>Pseudomonadati</taxon>
        <taxon>Pseudomonadota</taxon>
        <taxon>Betaproteobacteria</taxon>
        <taxon>Neisseriales</taxon>
        <taxon>Neisseriaceae</taxon>
        <taxon>Vitreoscilla</taxon>
    </lineage>
</organism>
<accession>A0ABY4E8P8</accession>
<feature type="signal peptide" evidence="1">
    <location>
        <begin position="1"/>
        <end position="18"/>
    </location>
</feature>
<dbReference type="Proteomes" id="UP000832034">
    <property type="component" value="Chromosome"/>
</dbReference>
<protein>
    <submittedName>
        <fullName evidence="2">Uncharacterized protein</fullName>
    </submittedName>
</protein>
<keyword evidence="3" id="KW-1185">Reference proteome</keyword>
<gene>
    <name evidence="2" type="ORF">LVJ81_09125</name>
</gene>
<evidence type="ECO:0000313" key="2">
    <source>
        <dbReference type="EMBL" id="UOO91790.1"/>
    </source>
</evidence>
<evidence type="ECO:0000313" key="3">
    <source>
        <dbReference type="Proteomes" id="UP000832034"/>
    </source>
</evidence>
<name>A0ABY4E8P8_VITST</name>
<evidence type="ECO:0000256" key="1">
    <source>
        <dbReference type="SAM" id="SignalP"/>
    </source>
</evidence>
<keyword evidence="1" id="KW-0732">Signal</keyword>
<dbReference type="RefSeq" id="WP_019957471.1">
    <property type="nucleotide sequence ID" value="NZ_CP091512.1"/>
</dbReference>
<feature type="chain" id="PRO_5046603872" evidence="1">
    <location>
        <begin position="19"/>
        <end position="241"/>
    </location>
</feature>